<keyword evidence="3 6" id="KW-0479">Metal-binding</keyword>
<keyword evidence="1" id="KW-0813">Transport</keyword>
<evidence type="ECO:0000256" key="4">
    <source>
        <dbReference type="ARBA" id="ARBA00022982"/>
    </source>
</evidence>
<evidence type="ECO:0000256" key="5">
    <source>
        <dbReference type="ARBA" id="ARBA00023004"/>
    </source>
</evidence>
<evidence type="ECO:0000256" key="7">
    <source>
        <dbReference type="SAM" id="SignalP"/>
    </source>
</evidence>
<evidence type="ECO:0000256" key="2">
    <source>
        <dbReference type="ARBA" id="ARBA00022617"/>
    </source>
</evidence>
<feature type="binding site" description="axial binding residue" evidence="6">
    <location>
        <position position="52"/>
    </location>
    <ligand>
        <name>heme c</name>
        <dbReference type="ChEBI" id="CHEBI:61717"/>
        <label>1</label>
    </ligand>
    <ligandPart>
        <name>Fe</name>
        <dbReference type="ChEBI" id="CHEBI:18248"/>
    </ligandPart>
</feature>
<dbReference type="SUPFAM" id="SSF48695">
    <property type="entry name" value="Multiheme cytochromes"/>
    <property type="match status" value="1"/>
</dbReference>
<evidence type="ECO:0000259" key="8">
    <source>
        <dbReference type="Pfam" id="PF14522"/>
    </source>
</evidence>
<dbReference type="GO" id="GO:0009055">
    <property type="term" value="F:electron transfer activity"/>
    <property type="evidence" value="ECO:0007669"/>
    <property type="project" value="InterPro"/>
</dbReference>
<feature type="binding site" description="axial binding residue" evidence="6">
    <location>
        <position position="49"/>
    </location>
    <ligand>
        <name>heme c</name>
        <dbReference type="ChEBI" id="CHEBI:61717"/>
        <label>1</label>
    </ligand>
    <ligandPart>
        <name>Fe</name>
        <dbReference type="ChEBI" id="CHEBI:18248"/>
    </ligandPart>
</feature>
<dbReference type="InterPro" id="IPR036280">
    <property type="entry name" value="Multihaem_cyt_sf"/>
</dbReference>
<gene>
    <name evidence="9" type="primary">ppcD</name>
    <name evidence="9" type="ORF">GMST_11450</name>
</gene>
<feature type="domain" description="Cytochrome c7-like" evidence="8">
    <location>
        <begin position="36"/>
        <end position="91"/>
    </location>
</feature>
<organism evidence="9 10">
    <name type="scientific">Geomonas silvestris</name>
    <dbReference type="NCBI Taxonomy" id="2740184"/>
    <lineage>
        <taxon>Bacteria</taxon>
        <taxon>Pseudomonadati</taxon>
        <taxon>Thermodesulfobacteriota</taxon>
        <taxon>Desulfuromonadia</taxon>
        <taxon>Geobacterales</taxon>
        <taxon>Geobacteraceae</taxon>
        <taxon>Geomonas</taxon>
    </lineage>
</organism>
<feature type="binding site" description="axial binding residue" evidence="6">
    <location>
        <position position="77"/>
    </location>
    <ligand>
        <name>heme c</name>
        <dbReference type="ChEBI" id="CHEBI:61717"/>
        <label>1</label>
    </ligand>
    <ligandPart>
        <name>Fe</name>
        <dbReference type="ChEBI" id="CHEBI:18248"/>
    </ligandPart>
</feature>
<feature type="binding site" description="axial binding residue" evidence="6">
    <location>
        <position position="40"/>
    </location>
    <ligand>
        <name>heme c</name>
        <dbReference type="ChEBI" id="CHEBI:61717"/>
        <label>1</label>
    </ligand>
    <ligandPart>
        <name>Fe</name>
        <dbReference type="ChEBI" id="CHEBI:18248"/>
    </ligandPart>
</feature>
<dbReference type="InterPro" id="IPR002322">
    <property type="entry name" value="Cyt_c_III"/>
</dbReference>
<reference evidence="10" key="1">
    <citation type="submission" date="2020-06" db="EMBL/GenBank/DDBJ databases">
        <title>Draft genomic sequence of Geomonas sp. Red330.</title>
        <authorList>
            <person name="Itoh H."/>
            <person name="Zhenxing X."/>
            <person name="Ushijima N."/>
            <person name="Masuda Y."/>
            <person name="Shiratori Y."/>
            <person name="Senoo K."/>
        </authorList>
    </citation>
    <scope>NUCLEOTIDE SEQUENCE [LARGE SCALE GENOMIC DNA]</scope>
    <source>
        <strain evidence="10">Red330</strain>
    </source>
</reference>
<feature type="binding site" description="axial binding residue" evidence="6">
    <location>
        <position position="73"/>
    </location>
    <ligand>
        <name>heme c</name>
        <dbReference type="ChEBI" id="CHEBI:61717"/>
        <label>1</label>
    </ligand>
    <ligandPart>
        <name>Fe</name>
        <dbReference type="ChEBI" id="CHEBI:18248"/>
    </ligandPart>
</feature>
<dbReference type="EMBL" id="BLXX01000002">
    <property type="protein sequence ID" value="GFO58820.1"/>
    <property type="molecule type" value="Genomic_DNA"/>
</dbReference>
<evidence type="ECO:0000256" key="1">
    <source>
        <dbReference type="ARBA" id="ARBA00022448"/>
    </source>
</evidence>
<feature type="binding site" description="axial binding residue" evidence="6">
    <location>
        <position position="76"/>
    </location>
    <ligand>
        <name>heme c</name>
        <dbReference type="ChEBI" id="CHEBI:61717"/>
        <label>1</label>
    </ligand>
    <ligandPart>
        <name>Fe</name>
        <dbReference type="ChEBI" id="CHEBI:18248"/>
    </ligandPart>
</feature>
<dbReference type="Gene3D" id="3.90.10.10">
    <property type="entry name" value="Cytochrome C3"/>
    <property type="match status" value="1"/>
</dbReference>
<dbReference type="NCBIfam" id="NF043011">
    <property type="entry name" value="CytC7_Geobact"/>
    <property type="match status" value="1"/>
</dbReference>
<evidence type="ECO:0000256" key="3">
    <source>
        <dbReference type="ARBA" id="ARBA00022723"/>
    </source>
</evidence>
<dbReference type="GO" id="GO:0046872">
    <property type="term" value="F:metal ion binding"/>
    <property type="evidence" value="ECO:0007669"/>
    <property type="project" value="UniProtKB-KW"/>
</dbReference>
<keyword evidence="4" id="KW-0249">Electron transport</keyword>
<accession>A0A6V8MFP6</accession>
<dbReference type="InterPro" id="IPR053591">
    <property type="entry name" value="Cytochrome_c"/>
</dbReference>
<keyword evidence="7" id="KW-0732">Signal</keyword>
<feature type="chain" id="PRO_5027585945" evidence="7">
    <location>
        <begin position="22"/>
        <end position="93"/>
    </location>
</feature>
<keyword evidence="10" id="KW-1185">Reference proteome</keyword>
<name>A0A6V8MFP6_9BACT</name>
<protein>
    <submittedName>
        <fullName evidence="9">Cytochrome c</fullName>
    </submittedName>
</protein>
<comment type="caution">
    <text evidence="9">The sequence shown here is derived from an EMBL/GenBank/DDBJ whole genome shotgun (WGS) entry which is preliminary data.</text>
</comment>
<dbReference type="Pfam" id="PF14522">
    <property type="entry name" value="Cytochrome_C7"/>
    <property type="match status" value="1"/>
</dbReference>
<comment type="cofactor">
    <cofactor evidence="6">
        <name>heme c</name>
        <dbReference type="ChEBI" id="CHEBI:61717"/>
    </cofactor>
    <text evidence="6">Binds 4 heme c groups covalently per monomer.</text>
</comment>
<feature type="binding site" description="axial binding residue" evidence="6">
    <location>
        <position position="53"/>
    </location>
    <ligand>
        <name>heme c</name>
        <dbReference type="ChEBI" id="CHEBI:61717"/>
        <label>1</label>
    </ligand>
    <ligandPart>
        <name>Fe</name>
        <dbReference type="ChEBI" id="CHEBI:18248"/>
    </ligandPart>
</feature>
<dbReference type="PRINTS" id="PR00609">
    <property type="entry name" value="CYTOCHROMEC3"/>
</dbReference>
<dbReference type="GO" id="GO:0020037">
    <property type="term" value="F:heme binding"/>
    <property type="evidence" value="ECO:0007669"/>
    <property type="project" value="InterPro"/>
</dbReference>
<feature type="binding site" description="axial binding residue" evidence="6">
    <location>
        <position position="43"/>
    </location>
    <ligand>
        <name>heme c</name>
        <dbReference type="ChEBI" id="CHEBI:61717"/>
        <label>1</label>
    </ligand>
    <ligandPart>
        <name>Fe</name>
        <dbReference type="ChEBI" id="CHEBI:18248"/>
    </ligandPart>
</feature>
<dbReference type="Proteomes" id="UP000556026">
    <property type="component" value="Unassembled WGS sequence"/>
</dbReference>
<evidence type="ECO:0000313" key="10">
    <source>
        <dbReference type="Proteomes" id="UP000556026"/>
    </source>
</evidence>
<keyword evidence="5 6" id="KW-0408">Iron</keyword>
<dbReference type="InterPro" id="IPR029467">
    <property type="entry name" value="Cyt_c7-like"/>
</dbReference>
<sequence length="93" mass="10051">MKKWILAACALSLFSSSLALGADNTVVTLPAKNGNVTFPHKKHQDMMACTTCHENEKGGKIPTLGKDWAHKTCKGCHADKNKGPTKCSECHVK</sequence>
<dbReference type="RefSeq" id="WP_183353666.1">
    <property type="nucleotide sequence ID" value="NZ_BLXX01000002.1"/>
</dbReference>
<keyword evidence="2 6" id="KW-0349">Heme</keyword>
<dbReference type="AlphaFoldDB" id="A0A6V8MFP6"/>
<evidence type="ECO:0000313" key="9">
    <source>
        <dbReference type="EMBL" id="GFO58820.1"/>
    </source>
</evidence>
<proteinExistence type="predicted"/>
<dbReference type="CDD" id="cd08168">
    <property type="entry name" value="Cytochrom_C3"/>
    <property type="match status" value="1"/>
</dbReference>
<feature type="signal peptide" evidence="7">
    <location>
        <begin position="1"/>
        <end position="21"/>
    </location>
</feature>
<evidence type="ECO:0000256" key="6">
    <source>
        <dbReference type="PIRSR" id="PIRSR602322-1"/>
    </source>
</evidence>